<protein>
    <recommendedName>
        <fullName evidence="1">GP-PDE domain-containing protein</fullName>
    </recommendedName>
</protein>
<name>A0A1F8F6E1_9BACT</name>
<gene>
    <name evidence="2" type="ORF">A3J46_06590</name>
</gene>
<sequence length="277" mass="31990">MEIFVHRGGRINSNTISAFQKCVDLGVDGIEVDLSMSKDGEPMIYHPELVEPVTQDPLYMSWRSIRQDYPQIPHLNDLIEFLNKNPKLQCLLDVKIDSQPLRHKIRFSSMQGTTKENKKKVVLHSPAFKQIYVTSPRIRMPLAGLHTNVQVLLSTRVLMPQIQIHIIEIVPTNRTILRGIRKYSPLIVSFGWLPNSPTSRLLFYFLTKTRLLDLRQLQSLRGKGVRLMGGIVNTEEELRYFVDFQEYAPPKPLVDIILTDEPERALKFRKNLKCSCL</sequence>
<dbReference type="PROSITE" id="PS51704">
    <property type="entry name" value="GP_PDE"/>
    <property type="match status" value="1"/>
</dbReference>
<dbReference type="GO" id="GO:0008081">
    <property type="term" value="F:phosphoric diester hydrolase activity"/>
    <property type="evidence" value="ECO:0007669"/>
    <property type="project" value="InterPro"/>
</dbReference>
<dbReference type="PANTHER" id="PTHR43805:SF1">
    <property type="entry name" value="GP-PDE DOMAIN-CONTAINING PROTEIN"/>
    <property type="match status" value="1"/>
</dbReference>
<dbReference type="GO" id="GO:0006629">
    <property type="term" value="P:lipid metabolic process"/>
    <property type="evidence" value="ECO:0007669"/>
    <property type="project" value="InterPro"/>
</dbReference>
<evidence type="ECO:0000259" key="1">
    <source>
        <dbReference type="PROSITE" id="PS51704"/>
    </source>
</evidence>
<dbReference type="EMBL" id="MGJP01000055">
    <property type="protein sequence ID" value="OGN08711.1"/>
    <property type="molecule type" value="Genomic_DNA"/>
</dbReference>
<dbReference type="Pfam" id="PF03009">
    <property type="entry name" value="GDPD"/>
    <property type="match status" value="1"/>
</dbReference>
<reference evidence="2 3" key="1">
    <citation type="journal article" date="2016" name="Nat. Commun.">
        <title>Thousands of microbial genomes shed light on interconnected biogeochemical processes in an aquifer system.</title>
        <authorList>
            <person name="Anantharaman K."/>
            <person name="Brown C.T."/>
            <person name="Hug L.A."/>
            <person name="Sharon I."/>
            <person name="Castelle C.J."/>
            <person name="Probst A.J."/>
            <person name="Thomas B.C."/>
            <person name="Singh A."/>
            <person name="Wilkins M.J."/>
            <person name="Karaoz U."/>
            <person name="Brodie E.L."/>
            <person name="Williams K.H."/>
            <person name="Hubbard S.S."/>
            <person name="Banfield J.F."/>
        </authorList>
    </citation>
    <scope>NUCLEOTIDE SEQUENCE [LARGE SCALE GENOMIC DNA]</scope>
</reference>
<organism evidence="2 3">
    <name type="scientific">Candidatus Yanofskybacteria bacterium RIFCSPHIGHO2_02_FULL_41_11</name>
    <dbReference type="NCBI Taxonomy" id="1802675"/>
    <lineage>
        <taxon>Bacteria</taxon>
        <taxon>Candidatus Yanofskyibacteriota</taxon>
    </lineage>
</organism>
<dbReference type="SUPFAM" id="SSF51695">
    <property type="entry name" value="PLC-like phosphodiesterases"/>
    <property type="match status" value="1"/>
</dbReference>
<dbReference type="PROSITE" id="PS50007">
    <property type="entry name" value="PIPLC_X_DOMAIN"/>
    <property type="match status" value="1"/>
</dbReference>
<evidence type="ECO:0000313" key="3">
    <source>
        <dbReference type="Proteomes" id="UP000177167"/>
    </source>
</evidence>
<dbReference type="PANTHER" id="PTHR43805">
    <property type="entry name" value="GLYCEROPHOSPHORYL DIESTER PHOSPHODIESTERASE"/>
    <property type="match status" value="1"/>
</dbReference>
<feature type="domain" description="GP-PDE" evidence="1">
    <location>
        <begin position="1"/>
        <end position="269"/>
    </location>
</feature>
<dbReference type="AlphaFoldDB" id="A0A1F8F6E1"/>
<accession>A0A1F8F6E1</accession>
<evidence type="ECO:0000313" key="2">
    <source>
        <dbReference type="EMBL" id="OGN08711.1"/>
    </source>
</evidence>
<dbReference type="InterPro" id="IPR030395">
    <property type="entry name" value="GP_PDE_dom"/>
</dbReference>
<comment type="caution">
    <text evidence="2">The sequence shown here is derived from an EMBL/GenBank/DDBJ whole genome shotgun (WGS) entry which is preliminary data.</text>
</comment>
<dbReference type="Gene3D" id="3.20.20.190">
    <property type="entry name" value="Phosphatidylinositol (PI) phosphodiesterase"/>
    <property type="match status" value="1"/>
</dbReference>
<dbReference type="InterPro" id="IPR017946">
    <property type="entry name" value="PLC-like_Pdiesterase_TIM-brl"/>
</dbReference>
<dbReference type="Proteomes" id="UP000177167">
    <property type="component" value="Unassembled WGS sequence"/>
</dbReference>
<proteinExistence type="predicted"/>